<organism evidence="2">
    <name type="scientific">Lepeophtheirus salmonis</name>
    <name type="common">Salmon louse</name>
    <name type="synonym">Caligus salmonis</name>
    <dbReference type="NCBI Taxonomy" id="72036"/>
    <lineage>
        <taxon>Eukaryota</taxon>
        <taxon>Metazoa</taxon>
        <taxon>Ecdysozoa</taxon>
        <taxon>Arthropoda</taxon>
        <taxon>Crustacea</taxon>
        <taxon>Multicrustacea</taxon>
        <taxon>Hexanauplia</taxon>
        <taxon>Copepoda</taxon>
        <taxon>Siphonostomatoida</taxon>
        <taxon>Caligidae</taxon>
        <taxon>Lepeophtheirus</taxon>
    </lineage>
</organism>
<keyword evidence="1" id="KW-1133">Transmembrane helix</keyword>
<feature type="transmembrane region" description="Helical" evidence="1">
    <location>
        <begin position="7"/>
        <end position="27"/>
    </location>
</feature>
<keyword evidence="1" id="KW-0812">Transmembrane</keyword>
<reference evidence="2" key="1">
    <citation type="submission" date="2014-05" db="EMBL/GenBank/DDBJ databases">
        <authorList>
            <person name="Chronopoulou M."/>
        </authorList>
    </citation>
    <scope>NUCLEOTIDE SEQUENCE</scope>
    <source>
        <tissue evidence="2">Whole organism</tissue>
    </source>
</reference>
<dbReference type="EMBL" id="HACA01004626">
    <property type="protein sequence ID" value="CDW21987.1"/>
    <property type="molecule type" value="Transcribed_RNA"/>
</dbReference>
<evidence type="ECO:0000313" key="2">
    <source>
        <dbReference type="EMBL" id="CDW21987.1"/>
    </source>
</evidence>
<keyword evidence="1" id="KW-0472">Membrane</keyword>
<dbReference type="AlphaFoldDB" id="A0A0K2T8T2"/>
<name>A0A0K2T8T2_LEPSM</name>
<sequence>MYLCNIYFCFVFIITYLIEIFYVLYVYL</sequence>
<evidence type="ECO:0000256" key="1">
    <source>
        <dbReference type="SAM" id="Phobius"/>
    </source>
</evidence>
<protein>
    <submittedName>
        <fullName evidence="2">Uncharacterized protein</fullName>
    </submittedName>
</protein>
<proteinExistence type="predicted"/>
<accession>A0A0K2T8T2</accession>